<dbReference type="PATRIC" id="fig|438.15.peg.2530"/>
<dbReference type="AlphaFoldDB" id="A0A1A0D5G7"/>
<dbReference type="InterPro" id="IPR011257">
    <property type="entry name" value="DNA_glycosylase"/>
</dbReference>
<keyword evidence="2" id="KW-0378">Hydrolase</keyword>
<dbReference type="GO" id="GO:0008725">
    <property type="term" value="F:DNA-3-methyladenine glycosylase activity"/>
    <property type="evidence" value="ECO:0007669"/>
    <property type="project" value="UniProtKB-EC"/>
</dbReference>
<feature type="binding site" evidence="1">
    <location>
        <position position="180"/>
    </location>
    <ligand>
        <name>Zn(2+)</name>
        <dbReference type="ChEBI" id="CHEBI:29105"/>
    </ligand>
</feature>
<gene>
    <name evidence="2" type="ORF">SRCM100623_02285</name>
</gene>
<keyword evidence="2" id="KW-0326">Glycosidase</keyword>
<feature type="binding site" evidence="1">
    <location>
        <position position="8"/>
    </location>
    <ligand>
        <name>Zn(2+)</name>
        <dbReference type="ChEBI" id="CHEBI:29105"/>
    </ligand>
</feature>
<dbReference type="PANTHER" id="PTHR30037:SF4">
    <property type="entry name" value="DNA-3-METHYLADENINE GLYCOSYLASE I"/>
    <property type="match status" value="1"/>
</dbReference>
<dbReference type="Pfam" id="PF03352">
    <property type="entry name" value="Adenine_glyco"/>
    <property type="match status" value="1"/>
</dbReference>
<dbReference type="GO" id="GO:0006284">
    <property type="term" value="P:base-excision repair"/>
    <property type="evidence" value="ECO:0007669"/>
    <property type="project" value="InterPro"/>
</dbReference>
<dbReference type="GO" id="GO:0046872">
    <property type="term" value="F:metal ion binding"/>
    <property type="evidence" value="ECO:0007669"/>
    <property type="project" value="UniProtKB-KW"/>
</dbReference>
<dbReference type="RefSeq" id="WP_035366027.1">
    <property type="nucleotide sequence ID" value="NZ_LYUD01000120.1"/>
</dbReference>
<dbReference type="Proteomes" id="UP000093796">
    <property type="component" value="Unassembled WGS sequence"/>
</dbReference>
<dbReference type="PANTHER" id="PTHR30037">
    <property type="entry name" value="DNA-3-METHYLADENINE GLYCOSYLASE 1"/>
    <property type="match status" value="1"/>
</dbReference>
<feature type="binding site" evidence="1">
    <location>
        <position position="21"/>
    </location>
    <ligand>
        <name>Zn(2+)</name>
        <dbReference type="ChEBI" id="CHEBI:29105"/>
    </ligand>
</feature>
<dbReference type="SUPFAM" id="SSF48150">
    <property type="entry name" value="DNA-glycosylase"/>
    <property type="match status" value="1"/>
</dbReference>
<evidence type="ECO:0000313" key="3">
    <source>
        <dbReference type="Proteomes" id="UP000093796"/>
    </source>
</evidence>
<protein>
    <submittedName>
        <fullName evidence="2">DNA-3-methyladenine glycosylase I</fullName>
        <ecNumber evidence="2">3.2.2.20</ecNumber>
    </submittedName>
</protein>
<dbReference type="Gene3D" id="1.10.340.30">
    <property type="entry name" value="Hypothetical protein, domain 2"/>
    <property type="match status" value="1"/>
</dbReference>
<proteinExistence type="predicted"/>
<dbReference type="eggNOG" id="COG2818">
    <property type="taxonomic scope" value="Bacteria"/>
</dbReference>
<evidence type="ECO:0000313" key="2">
    <source>
        <dbReference type="EMBL" id="OAZ70563.1"/>
    </source>
</evidence>
<name>A0A1A0D5G7_ACEPA</name>
<dbReference type="InterPro" id="IPR005019">
    <property type="entry name" value="Adenine_glyco"/>
</dbReference>
<accession>A0A1A0D5G7</accession>
<comment type="caution">
    <text evidence="2">The sequence shown here is derived from an EMBL/GenBank/DDBJ whole genome shotgun (WGS) entry which is preliminary data.</text>
</comment>
<dbReference type="InterPro" id="IPR052891">
    <property type="entry name" value="DNA-3mA_glycosylase"/>
</dbReference>
<dbReference type="EMBL" id="LYUD01000120">
    <property type="protein sequence ID" value="OAZ70563.1"/>
    <property type="molecule type" value="Genomic_DNA"/>
</dbReference>
<reference evidence="2 3" key="1">
    <citation type="submission" date="2016-05" db="EMBL/GenBank/DDBJ databases">
        <title>Genome sequencing of Acetobacter pasteurianus strain SRCM100623.</title>
        <authorList>
            <person name="Song Y.R."/>
        </authorList>
    </citation>
    <scope>NUCLEOTIDE SEQUENCE [LARGE SCALE GENOMIC DNA]</scope>
    <source>
        <strain evidence="2 3">SRCM100623</strain>
    </source>
</reference>
<feature type="binding site" evidence="1">
    <location>
        <position position="176"/>
    </location>
    <ligand>
        <name>Zn(2+)</name>
        <dbReference type="ChEBI" id="CHEBI:29105"/>
    </ligand>
</feature>
<keyword evidence="1" id="KW-0479">Metal-binding</keyword>
<organism evidence="2 3">
    <name type="scientific">Acetobacter pasteurianus</name>
    <name type="common">Acetobacter turbidans</name>
    <dbReference type="NCBI Taxonomy" id="438"/>
    <lineage>
        <taxon>Bacteria</taxon>
        <taxon>Pseudomonadati</taxon>
        <taxon>Pseudomonadota</taxon>
        <taxon>Alphaproteobacteria</taxon>
        <taxon>Acetobacterales</taxon>
        <taxon>Acetobacteraceae</taxon>
        <taxon>Acetobacter</taxon>
    </lineage>
</organism>
<dbReference type="OrthoDB" id="9807664at2"/>
<evidence type="ECO:0000256" key="1">
    <source>
        <dbReference type="PIRSR" id="PIRSR605019-1"/>
    </source>
</evidence>
<dbReference type="EC" id="3.2.2.20" evidence="2"/>
<sequence>MDSPKHRCKWACGNMLLRDYHDAEWGKPIKDARTLWEMLVLESFQAGLSWNTVLQKRENFRKAFAGFDPEKVAQFTEHDVQRLMQDAGIIRSRLKIEATVKNAHAYLQMQAKGEDFADFAWAVAQQNPVTAEHPHALAQTSASQVLSKELKKRGFRFVGPVIVYAWMQAAGMVNGHEPDCFRYHACD</sequence>
<keyword evidence="1" id="KW-0862">Zinc</keyword>